<name>A0AAD5VGC9_9APHY</name>
<accession>A0AAD5VGC9</accession>
<keyword evidence="2" id="KW-1185">Reference proteome</keyword>
<dbReference type="AlphaFoldDB" id="A0AAD5VGC9"/>
<dbReference type="InterPro" id="IPR032675">
    <property type="entry name" value="LRR_dom_sf"/>
</dbReference>
<protein>
    <recommendedName>
        <fullName evidence="3">F-box domain-containing protein</fullName>
    </recommendedName>
</protein>
<comment type="caution">
    <text evidence="1">The sequence shown here is derived from an EMBL/GenBank/DDBJ whole genome shotgun (WGS) entry which is preliminary data.</text>
</comment>
<evidence type="ECO:0000313" key="2">
    <source>
        <dbReference type="Proteomes" id="UP001212997"/>
    </source>
</evidence>
<dbReference type="SUPFAM" id="SSF52047">
    <property type="entry name" value="RNI-like"/>
    <property type="match status" value="1"/>
</dbReference>
<organism evidence="1 2">
    <name type="scientific">Meripilus lineatus</name>
    <dbReference type="NCBI Taxonomy" id="2056292"/>
    <lineage>
        <taxon>Eukaryota</taxon>
        <taxon>Fungi</taxon>
        <taxon>Dikarya</taxon>
        <taxon>Basidiomycota</taxon>
        <taxon>Agaricomycotina</taxon>
        <taxon>Agaricomycetes</taxon>
        <taxon>Polyporales</taxon>
        <taxon>Meripilaceae</taxon>
        <taxon>Meripilus</taxon>
    </lineage>
</organism>
<proteinExistence type="predicted"/>
<dbReference type="Gene3D" id="3.80.10.10">
    <property type="entry name" value="Ribonuclease Inhibitor"/>
    <property type="match status" value="1"/>
</dbReference>
<dbReference type="Proteomes" id="UP001212997">
    <property type="component" value="Unassembled WGS sequence"/>
</dbReference>
<dbReference type="EMBL" id="JANAWD010000009">
    <property type="protein sequence ID" value="KAJ3491654.1"/>
    <property type="molecule type" value="Genomic_DNA"/>
</dbReference>
<reference evidence="1" key="1">
    <citation type="submission" date="2022-07" db="EMBL/GenBank/DDBJ databases">
        <title>Genome Sequence of Physisporinus lineatus.</title>
        <authorList>
            <person name="Buettner E."/>
        </authorList>
    </citation>
    <scope>NUCLEOTIDE SEQUENCE</scope>
    <source>
        <strain evidence="1">VT162</strain>
    </source>
</reference>
<gene>
    <name evidence="1" type="ORF">NLI96_g567</name>
</gene>
<sequence length="353" mass="40075">MWNELALPHIFRIVTVCLDATDTKSFLDLISDKPMIGHAVRELALLSPDPEDDDTPFYLSTPIMHETMKMLVGKMSRLRVLYLISIYDTGEHSPPELFRNLSTFRNIERVEILGCRFPLSLLQAYVSAFPGLRSLVLNDSDEEEKDLLPFRSEVHPLSIERLRIRCLPQPPPVLSWLASSNSKMTLKNLRLDVDIIPNSPIQDFLRQIGPSLVELDLKLPELLPVPYNKSLDPEGEVNLKDATQLLSLTLRPAHSVYILNTLSTVAAPRLAQLKLTVLEYDSTIDEMYRKLALGIQSLQALRFLEEIVFIYKGSMEYFEEAEAALKTIFVKAGVRCTVTVVHSSSLKRWWLSG</sequence>
<evidence type="ECO:0000313" key="1">
    <source>
        <dbReference type="EMBL" id="KAJ3491654.1"/>
    </source>
</evidence>
<evidence type="ECO:0008006" key="3">
    <source>
        <dbReference type="Google" id="ProtNLM"/>
    </source>
</evidence>